<dbReference type="RefSeq" id="WP_115569257.1">
    <property type="nucleotide sequence ID" value="NZ_NXLV01000004.1"/>
</dbReference>
<dbReference type="PROSITE" id="PS00095">
    <property type="entry name" value="C5_MTASE_2"/>
    <property type="match status" value="1"/>
</dbReference>
<comment type="caution">
    <text evidence="9">The sequence shown here is derived from an EMBL/GenBank/DDBJ whole genome shotgun (WGS) entry which is preliminary data.</text>
</comment>
<evidence type="ECO:0000313" key="10">
    <source>
        <dbReference type="Proteomes" id="UP000257045"/>
    </source>
</evidence>
<dbReference type="Pfam" id="PF00145">
    <property type="entry name" value="DNA_methylase"/>
    <property type="match status" value="1"/>
</dbReference>
<comment type="similarity">
    <text evidence="6 7">Belongs to the class I-like SAM-binding methyltransferase superfamily. C5-methyltransferase family.</text>
</comment>
<evidence type="ECO:0000313" key="9">
    <source>
        <dbReference type="EMBL" id="RDU71111.1"/>
    </source>
</evidence>
<dbReference type="GO" id="GO:0003886">
    <property type="term" value="F:DNA (cytosine-5-)-methyltransferase activity"/>
    <property type="evidence" value="ECO:0007669"/>
    <property type="project" value="UniProtKB-EC"/>
</dbReference>
<dbReference type="PANTHER" id="PTHR10629:SF52">
    <property type="entry name" value="DNA (CYTOSINE-5)-METHYLTRANSFERASE 1"/>
    <property type="match status" value="1"/>
</dbReference>
<dbReference type="GO" id="GO:0009307">
    <property type="term" value="P:DNA restriction-modification system"/>
    <property type="evidence" value="ECO:0007669"/>
    <property type="project" value="UniProtKB-KW"/>
</dbReference>
<feature type="active site" evidence="6">
    <location>
        <position position="82"/>
    </location>
</feature>
<keyword evidence="1 6" id="KW-0489">Methyltransferase</keyword>
<evidence type="ECO:0000256" key="6">
    <source>
        <dbReference type="PROSITE-ProRule" id="PRU01016"/>
    </source>
</evidence>
<dbReference type="EC" id="2.1.1.37" evidence="8"/>
<evidence type="ECO:0000256" key="5">
    <source>
        <dbReference type="ARBA" id="ARBA00047422"/>
    </source>
</evidence>
<proteinExistence type="inferred from homology"/>
<keyword evidence="3 6" id="KW-0949">S-adenosyl-L-methionine</keyword>
<dbReference type="Gene3D" id="3.90.120.10">
    <property type="entry name" value="DNA Methylase, subunit A, domain 2"/>
    <property type="match status" value="1"/>
</dbReference>
<keyword evidence="10" id="KW-1185">Reference proteome</keyword>
<dbReference type="Gene3D" id="3.40.50.150">
    <property type="entry name" value="Vaccinia Virus protein VP39"/>
    <property type="match status" value="1"/>
</dbReference>
<keyword evidence="4" id="KW-0680">Restriction system</keyword>
<protein>
    <recommendedName>
        <fullName evidence="8">Cytosine-specific methyltransferase</fullName>
        <ecNumber evidence="8">2.1.1.37</ecNumber>
    </recommendedName>
</protein>
<dbReference type="GO" id="GO:0032259">
    <property type="term" value="P:methylation"/>
    <property type="evidence" value="ECO:0007669"/>
    <property type="project" value="UniProtKB-KW"/>
</dbReference>
<accession>A0A3D8J2X2</accession>
<comment type="catalytic activity">
    <reaction evidence="5 8">
        <text>a 2'-deoxycytidine in DNA + S-adenosyl-L-methionine = a 5-methyl-2'-deoxycytidine in DNA + S-adenosyl-L-homocysteine + H(+)</text>
        <dbReference type="Rhea" id="RHEA:13681"/>
        <dbReference type="Rhea" id="RHEA-COMP:11369"/>
        <dbReference type="Rhea" id="RHEA-COMP:11370"/>
        <dbReference type="ChEBI" id="CHEBI:15378"/>
        <dbReference type="ChEBI" id="CHEBI:57856"/>
        <dbReference type="ChEBI" id="CHEBI:59789"/>
        <dbReference type="ChEBI" id="CHEBI:85452"/>
        <dbReference type="ChEBI" id="CHEBI:85454"/>
        <dbReference type="EC" id="2.1.1.37"/>
    </reaction>
</comment>
<dbReference type="OrthoDB" id="9813719at2"/>
<dbReference type="InterPro" id="IPR029063">
    <property type="entry name" value="SAM-dependent_MTases_sf"/>
</dbReference>
<dbReference type="AlphaFoldDB" id="A0A3D8J2X2"/>
<evidence type="ECO:0000256" key="4">
    <source>
        <dbReference type="ARBA" id="ARBA00022747"/>
    </source>
</evidence>
<evidence type="ECO:0000256" key="1">
    <source>
        <dbReference type="ARBA" id="ARBA00022603"/>
    </source>
</evidence>
<evidence type="ECO:0000256" key="3">
    <source>
        <dbReference type="ARBA" id="ARBA00022691"/>
    </source>
</evidence>
<dbReference type="Proteomes" id="UP000257045">
    <property type="component" value="Unassembled WGS sequence"/>
</dbReference>
<dbReference type="SUPFAM" id="SSF53335">
    <property type="entry name" value="S-adenosyl-L-methionine-dependent methyltransferases"/>
    <property type="match status" value="1"/>
</dbReference>
<evidence type="ECO:0000256" key="7">
    <source>
        <dbReference type="RuleBase" id="RU000416"/>
    </source>
</evidence>
<reference evidence="9 10" key="1">
    <citation type="submission" date="2018-04" db="EMBL/GenBank/DDBJ databases">
        <title>Novel Campyloabacter and Helicobacter Species and Strains.</title>
        <authorList>
            <person name="Mannion A.J."/>
            <person name="Shen Z."/>
            <person name="Fox J.G."/>
        </authorList>
    </citation>
    <scope>NUCLEOTIDE SEQUENCE [LARGE SCALE GENOMIC DNA]</scope>
    <source>
        <strain evidence="9 10">MIT 04-9366</strain>
    </source>
</reference>
<dbReference type="PROSITE" id="PS51679">
    <property type="entry name" value="SAM_MT_C5"/>
    <property type="match status" value="1"/>
</dbReference>
<evidence type="ECO:0000256" key="8">
    <source>
        <dbReference type="RuleBase" id="RU000417"/>
    </source>
</evidence>
<organism evidence="9 10">
    <name type="scientific">Helicobacter brantae</name>
    <dbReference type="NCBI Taxonomy" id="375927"/>
    <lineage>
        <taxon>Bacteria</taxon>
        <taxon>Pseudomonadati</taxon>
        <taxon>Campylobacterota</taxon>
        <taxon>Epsilonproteobacteria</taxon>
        <taxon>Campylobacterales</taxon>
        <taxon>Helicobacteraceae</taxon>
        <taxon>Helicobacter</taxon>
    </lineage>
</organism>
<dbReference type="InterPro" id="IPR031303">
    <property type="entry name" value="C5_meth_CS"/>
</dbReference>
<dbReference type="InterPro" id="IPR050390">
    <property type="entry name" value="C5-Methyltransferase"/>
</dbReference>
<sequence length="346" mass="39215">MKKMVAIDLFCGAGGLTRGFLDAGVGVLAGIDFDQDAKKTYEYNNQVPYIQEDIRKITAKQIKMIFSQSKNSIKILAGCAPCQPFSNINKKEISTDFRRTLLDEFGRLVNGVKPHIVLMENVPGIAKKSPEVLQRFLNVLDKNGYKYDFKVLNAKNFGVPQNRNRFILVASKIKGFFPKLLEKSIDKIRTPRDCIAHLEPLSAGERSKQDSLHFSANMNEINLIRIKNTPKDGGSRMSWGNHVPKLECHKKTSGYQDAYSRIWWDKPAPTITTKFYQYCSGRHGHPEQDRALSLREGALLQTFPENYVFFGSIATIARQIGNAVPPLMNQEIVKTILHYPRQNLHT</sequence>
<dbReference type="InterPro" id="IPR018117">
    <property type="entry name" value="C5_DNA_meth_AS"/>
</dbReference>
<dbReference type="PANTHER" id="PTHR10629">
    <property type="entry name" value="CYTOSINE-SPECIFIC METHYLTRANSFERASE"/>
    <property type="match status" value="1"/>
</dbReference>
<dbReference type="EMBL" id="NXLV01000004">
    <property type="protein sequence ID" value="RDU71111.1"/>
    <property type="molecule type" value="Genomic_DNA"/>
</dbReference>
<evidence type="ECO:0000256" key="2">
    <source>
        <dbReference type="ARBA" id="ARBA00022679"/>
    </source>
</evidence>
<dbReference type="PROSITE" id="PS00094">
    <property type="entry name" value="C5_MTASE_1"/>
    <property type="match status" value="1"/>
</dbReference>
<dbReference type="NCBIfam" id="TIGR00675">
    <property type="entry name" value="dcm"/>
    <property type="match status" value="1"/>
</dbReference>
<gene>
    <name evidence="9" type="ORF">CQA58_03085</name>
</gene>
<dbReference type="PRINTS" id="PR00105">
    <property type="entry name" value="C5METTRFRASE"/>
</dbReference>
<keyword evidence="2 6" id="KW-0808">Transferase</keyword>
<name>A0A3D8J2X2_9HELI</name>
<dbReference type="InterPro" id="IPR001525">
    <property type="entry name" value="C5_MeTfrase"/>
</dbReference>